<comment type="caution">
    <text evidence="2">The sequence shown here is derived from an EMBL/GenBank/DDBJ whole genome shotgun (WGS) entry which is preliminary data.</text>
</comment>
<dbReference type="EMBL" id="BLPF01000001">
    <property type="protein sequence ID" value="GFJ75913.1"/>
    <property type="molecule type" value="Genomic_DNA"/>
</dbReference>
<evidence type="ECO:0000313" key="2">
    <source>
        <dbReference type="EMBL" id="GFJ75913.1"/>
    </source>
</evidence>
<dbReference type="Proteomes" id="UP000482800">
    <property type="component" value="Unassembled WGS sequence"/>
</dbReference>
<keyword evidence="3" id="KW-1185">Reference proteome</keyword>
<protein>
    <recommendedName>
        <fullName evidence="4">Tetrapyrrole biosynthesis glutamyl-tRNA reductase dimerisation domain-containing protein</fullName>
    </recommendedName>
</protein>
<name>A0A6V8JTR2_9ACTN</name>
<reference evidence="2 3" key="2">
    <citation type="submission" date="2020-03" db="EMBL/GenBank/DDBJ databases">
        <authorList>
            <person name="Ichikawa N."/>
            <person name="Kimura A."/>
            <person name="Kitahashi Y."/>
            <person name="Uohara A."/>
        </authorList>
    </citation>
    <scope>NUCLEOTIDE SEQUENCE [LARGE SCALE GENOMIC DNA]</scope>
    <source>
        <strain evidence="2 3">NBRC 108639</strain>
    </source>
</reference>
<feature type="compositionally biased region" description="Low complexity" evidence="1">
    <location>
        <begin position="85"/>
        <end position="97"/>
    </location>
</feature>
<sequence length="105" mass="11597">MGVSIDGGCWHDDLADRVELIVRAERERLARRRPDLDPADLAAVEDTLWRIADHLLLRRARQSTVDPVAAARLWDVPVRMPADHPAAVAGRPAARVPRAREAPAA</sequence>
<dbReference type="AlphaFoldDB" id="A0A6V8JTR2"/>
<reference evidence="2 3" key="1">
    <citation type="submission" date="2020-03" db="EMBL/GenBank/DDBJ databases">
        <title>Whole genome shotgun sequence of Phytohabitans houttuyneae NBRC 108639.</title>
        <authorList>
            <person name="Komaki H."/>
            <person name="Tamura T."/>
        </authorList>
    </citation>
    <scope>NUCLEOTIDE SEQUENCE [LARGE SCALE GENOMIC DNA]</scope>
    <source>
        <strain evidence="2 3">NBRC 108639</strain>
    </source>
</reference>
<evidence type="ECO:0000256" key="1">
    <source>
        <dbReference type="SAM" id="MobiDB-lite"/>
    </source>
</evidence>
<evidence type="ECO:0000313" key="3">
    <source>
        <dbReference type="Proteomes" id="UP000482800"/>
    </source>
</evidence>
<feature type="region of interest" description="Disordered" evidence="1">
    <location>
        <begin position="85"/>
        <end position="105"/>
    </location>
</feature>
<gene>
    <name evidence="2" type="ORF">Phou_000930</name>
</gene>
<proteinExistence type="predicted"/>
<organism evidence="2 3">
    <name type="scientific">Phytohabitans houttuyneae</name>
    <dbReference type="NCBI Taxonomy" id="1076126"/>
    <lineage>
        <taxon>Bacteria</taxon>
        <taxon>Bacillati</taxon>
        <taxon>Actinomycetota</taxon>
        <taxon>Actinomycetes</taxon>
        <taxon>Micromonosporales</taxon>
        <taxon>Micromonosporaceae</taxon>
    </lineage>
</organism>
<accession>A0A6V8JTR2</accession>
<evidence type="ECO:0008006" key="4">
    <source>
        <dbReference type="Google" id="ProtNLM"/>
    </source>
</evidence>